<evidence type="ECO:0000259" key="1">
    <source>
        <dbReference type="PROSITE" id="PS51029"/>
    </source>
</evidence>
<dbReference type="Proteomes" id="UP000228934">
    <property type="component" value="Unassembled WGS sequence"/>
</dbReference>
<dbReference type="PROSITE" id="PS51029">
    <property type="entry name" value="MADF"/>
    <property type="match status" value="1"/>
</dbReference>
<reference evidence="3" key="1">
    <citation type="journal article" date="2017" name="Nat. Commun.">
        <title>The North American bullfrog draft genome provides insight into hormonal regulation of long noncoding RNA.</title>
        <authorList>
            <person name="Hammond S.A."/>
            <person name="Warren R.L."/>
            <person name="Vandervalk B.P."/>
            <person name="Kucuk E."/>
            <person name="Khan H."/>
            <person name="Gibb E.A."/>
            <person name="Pandoh P."/>
            <person name="Kirk H."/>
            <person name="Zhao Y."/>
            <person name="Jones M."/>
            <person name="Mungall A.J."/>
            <person name="Coope R."/>
            <person name="Pleasance S."/>
            <person name="Moore R.A."/>
            <person name="Holt R.A."/>
            <person name="Round J.M."/>
            <person name="Ohora S."/>
            <person name="Walle B.V."/>
            <person name="Veldhoen N."/>
            <person name="Helbing C.C."/>
            <person name="Birol I."/>
        </authorList>
    </citation>
    <scope>NUCLEOTIDE SEQUENCE [LARGE SCALE GENOMIC DNA]</scope>
</reference>
<organism evidence="2 3">
    <name type="scientific">Aquarana catesbeiana</name>
    <name type="common">American bullfrog</name>
    <name type="synonym">Rana catesbeiana</name>
    <dbReference type="NCBI Taxonomy" id="8400"/>
    <lineage>
        <taxon>Eukaryota</taxon>
        <taxon>Metazoa</taxon>
        <taxon>Chordata</taxon>
        <taxon>Craniata</taxon>
        <taxon>Vertebrata</taxon>
        <taxon>Euteleostomi</taxon>
        <taxon>Amphibia</taxon>
        <taxon>Batrachia</taxon>
        <taxon>Anura</taxon>
        <taxon>Neobatrachia</taxon>
        <taxon>Ranoidea</taxon>
        <taxon>Ranidae</taxon>
        <taxon>Aquarana</taxon>
    </lineage>
</organism>
<evidence type="ECO:0000313" key="3">
    <source>
        <dbReference type="Proteomes" id="UP000228934"/>
    </source>
</evidence>
<dbReference type="PANTHER" id="PTHR21505">
    <property type="entry name" value="MADF DOMAIN-CONTAINING PROTEIN-RELATED"/>
    <property type="match status" value="1"/>
</dbReference>
<sequence length="174" mass="20463">MQVKFYACAVYIKLTRMCCTYALCAEKGAGNIHEKECQGRAMQAEFHACSVYIKLTRMCRTYVLCTKERGTEVASIRNEEKMNNKFKDPEFMSQFIDKYREMRNLWEVKHSAYYNKPVRKETLERLLAFVQTLIPEATMNILEREIGILRNMYRREHNKIQASLRSGASADDVY</sequence>
<dbReference type="EMBL" id="KV930951">
    <property type="protein sequence ID" value="PIO32199.1"/>
    <property type="molecule type" value="Genomic_DNA"/>
</dbReference>
<name>A0A2G9RWC2_AQUCT</name>
<evidence type="ECO:0000313" key="2">
    <source>
        <dbReference type="EMBL" id="PIO32199.1"/>
    </source>
</evidence>
<dbReference type="AlphaFoldDB" id="A0A2G9RWC2"/>
<proteinExistence type="predicted"/>
<dbReference type="PANTHER" id="PTHR21505:SF8">
    <property type="entry name" value="DPT-YFP REPRESSOR BY OVEREXPRESSION, ISOFORM D-RELATED"/>
    <property type="match status" value="1"/>
</dbReference>
<keyword evidence="3" id="KW-1185">Reference proteome</keyword>
<dbReference type="Pfam" id="PF10545">
    <property type="entry name" value="MADF_DNA_bdg"/>
    <property type="match status" value="1"/>
</dbReference>
<dbReference type="InterPro" id="IPR006578">
    <property type="entry name" value="MADF-dom"/>
</dbReference>
<protein>
    <recommendedName>
        <fullName evidence="1">MADF domain-containing protein</fullName>
    </recommendedName>
</protein>
<feature type="domain" description="MADF" evidence="1">
    <location>
        <begin position="94"/>
        <end position="174"/>
    </location>
</feature>
<accession>A0A2G9RWC2</accession>
<gene>
    <name evidence="2" type="ORF">AB205_0012750</name>
</gene>